<proteinExistence type="predicted"/>
<reference evidence="3 4" key="1">
    <citation type="journal article" date="2009" name="J. Bacteriol.">
        <title>Genome sequence of Azotobacter vinelandii, an obligate aerobe specialized to support diverse anaerobic metabolic processes.</title>
        <authorList>
            <person name="Setubal J.C."/>
            <person name="dos Santos P."/>
            <person name="Goldman B.S."/>
            <person name="Ertesvag H."/>
            <person name="Espin G."/>
            <person name="Rubio L.M."/>
            <person name="Valla S."/>
            <person name="Almeida N.F."/>
            <person name="Balasubramanian D."/>
            <person name="Cromes L."/>
            <person name="Curatti L."/>
            <person name="Du Z."/>
            <person name="Godsy E."/>
            <person name="Goodner B."/>
            <person name="Hellner-Burris K."/>
            <person name="Hernandez J.A."/>
            <person name="Houmiel K."/>
            <person name="Imperial J."/>
            <person name="Kennedy C."/>
            <person name="Larson T.J."/>
            <person name="Latreille P."/>
            <person name="Ligon L.S."/>
            <person name="Lu J."/>
            <person name="Maerk M."/>
            <person name="Miller N.M."/>
            <person name="Norton S."/>
            <person name="O'Carroll I.P."/>
            <person name="Paulsen I."/>
            <person name="Raulfs E.C."/>
            <person name="Roemer R."/>
            <person name="Rosser J."/>
            <person name="Segura D."/>
            <person name="Slater S."/>
            <person name="Stricklin S.L."/>
            <person name="Studholme D.J."/>
            <person name="Sun J."/>
            <person name="Viana C.J."/>
            <person name="Wallin E."/>
            <person name="Wang B."/>
            <person name="Wheeler C."/>
            <person name="Zhu H."/>
            <person name="Dean D.R."/>
            <person name="Dixon R."/>
            <person name="Wood D."/>
        </authorList>
    </citation>
    <scope>NUCLEOTIDE SEQUENCE [LARGE SCALE GENOMIC DNA]</scope>
    <source>
        <strain evidence="4">DJ / ATCC BAA-1303</strain>
    </source>
</reference>
<keyword evidence="1" id="KW-0472">Membrane</keyword>
<dbReference type="Proteomes" id="UP000002424">
    <property type="component" value="Chromosome"/>
</dbReference>
<dbReference type="GO" id="GO:0005886">
    <property type="term" value="C:plasma membrane"/>
    <property type="evidence" value="ECO:0007669"/>
    <property type="project" value="TreeGrafter"/>
</dbReference>
<evidence type="ECO:0000259" key="2">
    <source>
        <dbReference type="Pfam" id="PF05170"/>
    </source>
</evidence>
<organism evidence="3 4">
    <name type="scientific">Azotobacter vinelandii (strain DJ / ATCC BAA-1303)</name>
    <dbReference type="NCBI Taxonomy" id="322710"/>
    <lineage>
        <taxon>Bacteria</taxon>
        <taxon>Pseudomonadati</taxon>
        <taxon>Pseudomonadota</taxon>
        <taxon>Gammaproteobacteria</taxon>
        <taxon>Pseudomonadales</taxon>
        <taxon>Pseudomonadaceae</taxon>
        <taxon>Azotobacter</taxon>
    </lineage>
</organism>
<dbReference type="AlphaFoldDB" id="C1DH92"/>
<dbReference type="STRING" id="322710.Avin_02380"/>
<dbReference type="InterPro" id="IPR052894">
    <property type="entry name" value="AsmA-related"/>
</dbReference>
<dbReference type="EnsemblBacteria" id="ACO76499">
    <property type="protein sequence ID" value="ACO76499"/>
    <property type="gene ID" value="Avin_02380"/>
</dbReference>
<dbReference type="eggNOG" id="COG2982">
    <property type="taxonomic scope" value="Bacteria"/>
</dbReference>
<keyword evidence="1" id="KW-0812">Transmembrane</keyword>
<dbReference type="PANTHER" id="PTHR30441">
    <property type="entry name" value="DUF748 DOMAIN-CONTAINING PROTEIN"/>
    <property type="match status" value="1"/>
</dbReference>
<feature type="domain" description="AsmA" evidence="2">
    <location>
        <begin position="1"/>
        <end position="568"/>
    </location>
</feature>
<evidence type="ECO:0000313" key="4">
    <source>
        <dbReference type="Proteomes" id="UP000002424"/>
    </source>
</evidence>
<dbReference type="Pfam" id="PF05170">
    <property type="entry name" value="AsmA"/>
    <property type="match status" value="1"/>
</dbReference>
<dbReference type="OrthoDB" id="5749006at2"/>
<dbReference type="GeneID" id="88183699"/>
<dbReference type="HOGENOM" id="CLU_017234_1_1_6"/>
<keyword evidence="1" id="KW-1133">Transmembrane helix</keyword>
<accession>C1DH92</accession>
<sequence>MTRSGKILVWALGGLAALIAILVVLVATFDWNRLKPRINAQVSEALKRPFAIEGDLAVNWRRPAEESGWLPWPRISAEALRLGNPDWAEGERFVSLERVELSLSPLALLGRTVRIPQITLGGPEASLQRLADGRANWTFEQGDEAEDKKPSPWTLDIGTVQFDRALVRLDDRVLKADLQVEVTPLGAPIPFEQIVGEAQAGRAARGGGRPQDYAFAWKAQGRYQGQPLSGEGKVGGLLALQDSELPFPVQVDLRAGKSRLRAEGTLVSPRTLSVLDLRLRLSGDSLADLHPLIGVTLPDTAAYSTEGRLSADLRAADGAEYRYRDFSGKIGDSDIHGNLAYVAGKPRPKLSGELTSNQLLFRDLGPLIGADTGTKREESGQPPDKALPVEEFRTERWRDMDADVRFEGKRIVRSKELPITDLSVQVHLENGRLRLEPLRLGVAGGRLDTAIALDGRRTPLDGQARVSIRGLELKRLFPTVETMRDSLGELNGDANLRGTGNSVAALLGSVGGELKLLVDDGTISRALMELAGLNVGSYVVERLFGDEEVPINCAAADVGFKNGLATPRLFVFDTENAVINIDGSVDFKSEAMDLDIVPKSKGVRIISLRSPLYVRGTFKNPDPGVHAEGLIARGAGMAVLGAAVAPVAGLLALVAPSSGEPNKCGPLLERMKAGRAD</sequence>
<evidence type="ECO:0000313" key="3">
    <source>
        <dbReference type="EMBL" id="ACO76499.1"/>
    </source>
</evidence>
<dbReference type="RefSeq" id="WP_012698927.1">
    <property type="nucleotide sequence ID" value="NC_012560.1"/>
</dbReference>
<protein>
    <submittedName>
        <fullName evidence="3">AsmA family protein</fullName>
    </submittedName>
</protein>
<dbReference type="InterPro" id="IPR007844">
    <property type="entry name" value="AsmA"/>
</dbReference>
<dbReference type="KEGG" id="avn:Avin_02380"/>
<gene>
    <name evidence="3" type="ordered locus">Avin_02380</name>
</gene>
<keyword evidence="4" id="KW-1185">Reference proteome</keyword>
<feature type="transmembrane region" description="Helical" evidence="1">
    <location>
        <begin position="7"/>
        <end position="29"/>
    </location>
</feature>
<evidence type="ECO:0000256" key="1">
    <source>
        <dbReference type="SAM" id="Phobius"/>
    </source>
</evidence>
<name>C1DH92_AZOVD</name>
<dbReference type="PANTHER" id="PTHR30441:SF9">
    <property type="entry name" value="ASMA FAMILY PROTEIN YHJG"/>
    <property type="match status" value="1"/>
</dbReference>
<dbReference type="GO" id="GO:0090313">
    <property type="term" value="P:regulation of protein targeting to membrane"/>
    <property type="evidence" value="ECO:0007669"/>
    <property type="project" value="TreeGrafter"/>
</dbReference>
<dbReference type="EMBL" id="CP001157">
    <property type="protein sequence ID" value="ACO76499.1"/>
    <property type="molecule type" value="Genomic_DNA"/>
</dbReference>